<feature type="transmembrane region" description="Helical" evidence="1">
    <location>
        <begin position="64"/>
        <end position="84"/>
    </location>
</feature>
<sequence>MSHFPATRFLLQPRLTSTSHPSYLFLPSEPCTCLFWGSFASAGPPNSFSDVLRLFFLNPIPARALGSVLLPFGGATVVFLFHLVSHTGDSSVFPSSAAFEAVLGLSSIQIYFILQISGYGY</sequence>
<proteinExistence type="predicted"/>
<feature type="transmembrane region" description="Helical" evidence="1">
    <location>
        <begin position="96"/>
        <end position="114"/>
    </location>
</feature>
<dbReference type="AlphaFoldDB" id="A0A438CRZ7"/>
<dbReference type="Proteomes" id="UP000288805">
    <property type="component" value="Unassembled WGS sequence"/>
</dbReference>
<keyword evidence="1" id="KW-0472">Membrane</keyword>
<dbReference type="EMBL" id="QGNW01002052">
    <property type="protein sequence ID" value="RVW25909.1"/>
    <property type="molecule type" value="Genomic_DNA"/>
</dbReference>
<gene>
    <name evidence="2" type="ORF">CK203_111336</name>
</gene>
<reference evidence="2 3" key="1">
    <citation type="journal article" date="2018" name="PLoS Genet.">
        <title>Population sequencing reveals clonal diversity and ancestral inbreeding in the grapevine cultivar Chardonnay.</title>
        <authorList>
            <person name="Roach M.J."/>
            <person name="Johnson D.L."/>
            <person name="Bohlmann J."/>
            <person name="van Vuuren H.J."/>
            <person name="Jones S.J."/>
            <person name="Pretorius I.S."/>
            <person name="Schmidt S.A."/>
            <person name="Borneman A.R."/>
        </authorList>
    </citation>
    <scope>NUCLEOTIDE SEQUENCE [LARGE SCALE GENOMIC DNA]</scope>
    <source>
        <strain evidence="3">cv. Chardonnay</strain>
        <tissue evidence="2">Leaf</tissue>
    </source>
</reference>
<protein>
    <submittedName>
        <fullName evidence="2">Uncharacterized protein</fullName>
    </submittedName>
</protein>
<name>A0A438CRZ7_VITVI</name>
<comment type="caution">
    <text evidence="2">The sequence shown here is derived from an EMBL/GenBank/DDBJ whole genome shotgun (WGS) entry which is preliminary data.</text>
</comment>
<evidence type="ECO:0000313" key="3">
    <source>
        <dbReference type="Proteomes" id="UP000288805"/>
    </source>
</evidence>
<organism evidence="2 3">
    <name type="scientific">Vitis vinifera</name>
    <name type="common">Grape</name>
    <dbReference type="NCBI Taxonomy" id="29760"/>
    <lineage>
        <taxon>Eukaryota</taxon>
        <taxon>Viridiplantae</taxon>
        <taxon>Streptophyta</taxon>
        <taxon>Embryophyta</taxon>
        <taxon>Tracheophyta</taxon>
        <taxon>Spermatophyta</taxon>
        <taxon>Magnoliopsida</taxon>
        <taxon>eudicotyledons</taxon>
        <taxon>Gunneridae</taxon>
        <taxon>Pentapetalae</taxon>
        <taxon>rosids</taxon>
        <taxon>Vitales</taxon>
        <taxon>Vitaceae</taxon>
        <taxon>Viteae</taxon>
        <taxon>Vitis</taxon>
    </lineage>
</organism>
<accession>A0A438CRZ7</accession>
<keyword evidence="1" id="KW-1133">Transmembrane helix</keyword>
<keyword evidence="1" id="KW-0812">Transmembrane</keyword>
<evidence type="ECO:0000256" key="1">
    <source>
        <dbReference type="SAM" id="Phobius"/>
    </source>
</evidence>
<evidence type="ECO:0000313" key="2">
    <source>
        <dbReference type="EMBL" id="RVW25909.1"/>
    </source>
</evidence>